<name>A0A7Y9T9Q2_9BACT</name>
<evidence type="ECO:0000256" key="1">
    <source>
        <dbReference type="SAM" id="Phobius"/>
    </source>
</evidence>
<reference evidence="2 3" key="1">
    <citation type="submission" date="2020-07" db="EMBL/GenBank/DDBJ databases">
        <title>Genomic Encyclopedia of Type Strains, Phase IV (KMG-V): Genome sequencing to study the core and pangenomes of soil and plant-associated prokaryotes.</title>
        <authorList>
            <person name="Whitman W."/>
        </authorList>
    </citation>
    <scope>NUCLEOTIDE SEQUENCE [LARGE SCALE GENOMIC DNA]</scope>
    <source>
        <strain evidence="2 3">M8UP30</strain>
    </source>
</reference>
<gene>
    <name evidence="2" type="ORF">HDF12_001950</name>
</gene>
<sequence>MSDRSSWSKLRPGSCDGWHSIRVVSGYIALAAVFVAVAFFIKHRHHQEIQQRWKCATAIVEEVRPEVIETVSNAKGSRTALYEVSILAKYVSDGVEHERWITVEQPPVSLAEAELQTFRWKGQHCVVRWKAAAPEDLIAEVD</sequence>
<dbReference type="Proteomes" id="UP000534186">
    <property type="component" value="Unassembled WGS sequence"/>
</dbReference>
<dbReference type="EMBL" id="JACCCV010000001">
    <property type="protein sequence ID" value="NYF51585.1"/>
    <property type="molecule type" value="Genomic_DNA"/>
</dbReference>
<feature type="transmembrane region" description="Helical" evidence="1">
    <location>
        <begin position="20"/>
        <end position="41"/>
    </location>
</feature>
<evidence type="ECO:0000313" key="3">
    <source>
        <dbReference type="Proteomes" id="UP000534186"/>
    </source>
</evidence>
<proteinExistence type="predicted"/>
<protein>
    <submittedName>
        <fullName evidence="2">Uncharacterized protein</fullName>
    </submittedName>
</protein>
<keyword evidence="1" id="KW-1133">Transmembrane helix</keyword>
<dbReference type="AlphaFoldDB" id="A0A7Y9T9Q2"/>
<accession>A0A7Y9T9Q2</accession>
<evidence type="ECO:0000313" key="2">
    <source>
        <dbReference type="EMBL" id="NYF51585.1"/>
    </source>
</evidence>
<comment type="caution">
    <text evidence="2">The sequence shown here is derived from an EMBL/GenBank/DDBJ whole genome shotgun (WGS) entry which is preliminary data.</text>
</comment>
<keyword evidence="1" id="KW-0812">Transmembrane</keyword>
<keyword evidence="1" id="KW-0472">Membrane</keyword>
<organism evidence="2 3">
    <name type="scientific">Tunturiibacter lichenicola</name>
    <dbReference type="NCBI Taxonomy" id="2051959"/>
    <lineage>
        <taxon>Bacteria</taxon>
        <taxon>Pseudomonadati</taxon>
        <taxon>Acidobacteriota</taxon>
        <taxon>Terriglobia</taxon>
        <taxon>Terriglobales</taxon>
        <taxon>Acidobacteriaceae</taxon>
        <taxon>Tunturiibacter</taxon>
    </lineage>
</organism>